<evidence type="ECO:0000256" key="3">
    <source>
        <dbReference type="ARBA" id="ARBA00022679"/>
    </source>
</evidence>
<dbReference type="OrthoDB" id="9944984at2759"/>
<dbReference type="GO" id="GO:0005886">
    <property type="term" value="C:plasma membrane"/>
    <property type="evidence" value="ECO:0007669"/>
    <property type="project" value="TreeGrafter"/>
</dbReference>
<dbReference type="GO" id="GO:0016849">
    <property type="term" value="F:phosphorus-oxygen lyase activity"/>
    <property type="evidence" value="ECO:0007669"/>
    <property type="project" value="TreeGrafter"/>
</dbReference>
<dbReference type="Gene3D" id="3.40.50.720">
    <property type="entry name" value="NAD(P)-binding Rossmann-like Domain"/>
    <property type="match status" value="1"/>
</dbReference>
<dbReference type="SUPFAM" id="SSF52309">
    <property type="entry name" value="N-(deoxy)ribosyltransferase-like"/>
    <property type="match status" value="1"/>
</dbReference>
<name>A0A8T2MQQ8_9TELE</name>
<dbReference type="GO" id="GO:0016740">
    <property type="term" value="F:transferase activity"/>
    <property type="evidence" value="ECO:0007669"/>
    <property type="project" value="UniProtKB-KW"/>
</dbReference>
<evidence type="ECO:0000256" key="5">
    <source>
        <dbReference type="ARBA" id="ARBA00023027"/>
    </source>
</evidence>
<dbReference type="EMBL" id="JAFBMS010000592">
    <property type="protein sequence ID" value="KAG9330454.1"/>
    <property type="molecule type" value="Genomic_DNA"/>
</dbReference>
<dbReference type="EC" id="3.2.2.6" evidence="2"/>
<keyword evidence="5" id="KW-0520">NAD</keyword>
<keyword evidence="3" id="KW-0808">Transferase</keyword>
<evidence type="ECO:0000313" key="9">
    <source>
        <dbReference type="Proteomes" id="UP000824540"/>
    </source>
</evidence>
<comment type="caution">
    <text evidence="8">The sequence shown here is derived from an EMBL/GenBank/DDBJ whole genome shotgun (WGS) entry which is preliminary data.</text>
</comment>
<dbReference type="GO" id="GO:0061809">
    <property type="term" value="F:NAD+ nucleosidase activity, cyclic ADP-ribose generating"/>
    <property type="evidence" value="ECO:0007669"/>
    <property type="project" value="UniProtKB-EC"/>
</dbReference>
<dbReference type="Pfam" id="PF02267">
    <property type="entry name" value="Rib_hydrolayse"/>
    <property type="match status" value="2"/>
</dbReference>
<feature type="chain" id="PRO_5035718966" description="ADP-ribosyl cyclase/cyclic ADP-ribose hydrolase" evidence="7">
    <location>
        <begin position="17"/>
        <end position="250"/>
    </location>
</feature>
<dbReference type="FunFam" id="1.20.82.10:FF:000001">
    <property type="entry name" value="ADP-ribosyl cyclase/cyclic ADP-ribose hydrolase 1"/>
    <property type="match status" value="1"/>
</dbReference>
<dbReference type="PANTHER" id="PTHR10912">
    <property type="entry name" value="ADP-RIBOSYL CYCLASE"/>
    <property type="match status" value="1"/>
</dbReference>
<evidence type="ECO:0000256" key="6">
    <source>
        <dbReference type="ARBA" id="ARBA00023157"/>
    </source>
</evidence>
<accession>A0A8T2MQQ8</accession>
<evidence type="ECO:0000256" key="4">
    <source>
        <dbReference type="ARBA" id="ARBA00022801"/>
    </source>
</evidence>
<dbReference type="AlphaFoldDB" id="A0A8T2MQQ8"/>
<protein>
    <recommendedName>
        <fullName evidence="2">ADP-ribosyl cyclase/cyclic ADP-ribose hydrolase</fullName>
        <ecNumber evidence="2">3.2.2.6</ecNumber>
    </recommendedName>
</protein>
<sequence>MSASLSCHLFMLGAVSQTIVLQVDTRWLGEGTTADLQEVVMGRCYNYIRVVNPSVGEKNCSAIWSAFREAFIYRDPCTALFWEKNKRLVHRYSDVTRRMMPLGETLIGWLGDDLTWCGSATGDGLDHVSCPTTTECESNPVESFWRVASTAYANLSSGVIQVMLNGSVTDGTFPENSESCGTNSVRVLQQILTEEGFTHTCTDNYRAVRMLQCGSPSHPVCLCRSAVPPPQSLLFLHPLHILLTFLYSIL</sequence>
<keyword evidence="6" id="KW-1015">Disulfide bond</keyword>
<evidence type="ECO:0000256" key="2">
    <source>
        <dbReference type="ARBA" id="ARBA00011982"/>
    </source>
</evidence>
<comment type="similarity">
    <text evidence="1">Belongs to the ADP-ribosyl cyclase family.</text>
</comment>
<organism evidence="8 9">
    <name type="scientific">Albula glossodonta</name>
    <name type="common">roundjaw bonefish</name>
    <dbReference type="NCBI Taxonomy" id="121402"/>
    <lineage>
        <taxon>Eukaryota</taxon>
        <taxon>Metazoa</taxon>
        <taxon>Chordata</taxon>
        <taxon>Craniata</taxon>
        <taxon>Vertebrata</taxon>
        <taxon>Euteleostomi</taxon>
        <taxon>Actinopterygii</taxon>
        <taxon>Neopterygii</taxon>
        <taxon>Teleostei</taxon>
        <taxon>Albuliformes</taxon>
        <taxon>Albulidae</taxon>
        <taxon>Albula</taxon>
    </lineage>
</organism>
<gene>
    <name evidence="8" type="ORF">JZ751_024428</name>
</gene>
<evidence type="ECO:0000313" key="8">
    <source>
        <dbReference type="EMBL" id="KAG9330454.1"/>
    </source>
</evidence>
<evidence type="ECO:0000256" key="1">
    <source>
        <dbReference type="ARBA" id="ARBA00005406"/>
    </source>
</evidence>
<dbReference type="Proteomes" id="UP000824540">
    <property type="component" value="Unassembled WGS sequence"/>
</dbReference>
<keyword evidence="7" id="KW-0732">Signal</keyword>
<dbReference type="InterPro" id="IPR003193">
    <property type="entry name" value="ADP-ribosyl_cyclase"/>
</dbReference>
<keyword evidence="4" id="KW-0378">Hydrolase</keyword>
<proteinExistence type="inferred from homology"/>
<dbReference type="Gene3D" id="1.20.82.10">
    <property type="entry name" value="ADP Ribosyl Cyclase, Chain A, domain 1"/>
    <property type="match status" value="1"/>
</dbReference>
<reference evidence="8" key="1">
    <citation type="thesis" date="2021" institute="BYU ScholarsArchive" country="Provo, UT, USA">
        <title>Applications of and Algorithms for Genome Assembly and Genomic Analyses with an Emphasis on Marine Teleosts.</title>
        <authorList>
            <person name="Pickett B.D."/>
        </authorList>
    </citation>
    <scope>NUCLEOTIDE SEQUENCE</scope>
    <source>
        <strain evidence="8">HI-2016</strain>
    </source>
</reference>
<dbReference type="GO" id="GO:0030890">
    <property type="term" value="P:positive regulation of B cell proliferation"/>
    <property type="evidence" value="ECO:0007669"/>
    <property type="project" value="TreeGrafter"/>
</dbReference>
<feature type="signal peptide" evidence="7">
    <location>
        <begin position="1"/>
        <end position="16"/>
    </location>
</feature>
<evidence type="ECO:0000256" key="7">
    <source>
        <dbReference type="SAM" id="SignalP"/>
    </source>
</evidence>
<keyword evidence="9" id="KW-1185">Reference proteome</keyword>
<dbReference type="PANTHER" id="PTHR10912:SF4">
    <property type="entry name" value="ADP-RIBOSYL CYCLASE_CYCLIC ADP-RIBOSE HYDROLASE 2"/>
    <property type="match status" value="1"/>
</dbReference>